<dbReference type="InterPro" id="IPR031680">
    <property type="entry name" value="Hepar_II_III_N"/>
</dbReference>
<dbReference type="InterPro" id="IPR008929">
    <property type="entry name" value="Chondroitin_lyas"/>
</dbReference>
<dbReference type="InterPro" id="IPR012480">
    <property type="entry name" value="Hepar_II_III_C"/>
</dbReference>
<keyword evidence="2" id="KW-0732">Signal</keyword>
<accession>A0ABU9H8B9</accession>
<dbReference type="Pfam" id="PF07940">
    <property type="entry name" value="Hepar_II_III_C"/>
    <property type="match status" value="1"/>
</dbReference>
<protein>
    <submittedName>
        <fullName evidence="7">Alginate lyase family protein</fullName>
    </submittedName>
</protein>
<keyword evidence="4 7" id="KW-0456">Lyase</keyword>
<feature type="domain" description="Heparin-sulfate lyase N-terminal" evidence="6">
    <location>
        <begin position="53"/>
        <end position="337"/>
    </location>
</feature>
<keyword evidence="8" id="KW-1185">Reference proteome</keyword>
<gene>
    <name evidence="7" type="ORF">V6255_02045</name>
</gene>
<sequence>MMSVSEIKWRVTSLSDAWAERARVQFNKVPKAEFVDTYDAESSFEPGFSVFEGQVEHYNEQWLTPLLTHAESIMEHKLSYFDLKDHHLESPINWHKDHSAGIYSKLGHILSVNYRDFKNNGDCKLVWEPNRHHQMVVLARAYKVSDDIKYAQAAVEQMTHWLDENPYGKGMNWRSPLELAIRLISWVWTIDLIKDSGLFTGDFKQRLLESVFLHCRDVSGKFSQGTSANNHLVGEAAGVYIAACYFSMLKDAKQWQEQSKKVLEKEIQAQTFADGCTKEHAFSYQFFVFQFYLLTGLTGKWSDDSFSPAYWQTLNRLSHFIATIAEGGQHYPMLGDQDDGYVLDLGDHVHDINALCDVVSHLYDDTIFTQGLKQASESSFWLFNNRQQPINQINPNERELSPVAFTDSGYYLLQAGKLSDKNQASILMDVAELGYTAIAAHGHADALSCVVRINQQDLFVDTGTYDYFSFPQWRNHFRKTRAHNTIEIDGLDQSVMTGPFMWESHAQSVCSIWSPTEFGGKIVAEHDGYKRLGSPVNHQRSIDLDVQKKQINIVDSLATQGQHDAVIYFHFSEDCQNIEIKEGICTLTLAENLVVIKLPEKMQATLIKGEVSDDQQTPSLGWLSRGYHQKVPIITLALSAHISEDKEFITAISWS</sequence>
<comment type="subcellular location">
    <subcellularLocation>
        <location evidence="1">Periplasm</location>
    </subcellularLocation>
</comment>
<organism evidence="7 8">
    <name type="scientific">Psychromonas arctica</name>
    <dbReference type="NCBI Taxonomy" id="168275"/>
    <lineage>
        <taxon>Bacteria</taxon>
        <taxon>Pseudomonadati</taxon>
        <taxon>Pseudomonadota</taxon>
        <taxon>Gammaproteobacteria</taxon>
        <taxon>Alteromonadales</taxon>
        <taxon>Psychromonadaceae</taxon>
        <taxon>Psychromonas</taxon>
    </lineage>
</organism>
<dbReference type="Gene3D" id="1.50.10.100">
    <property type="entry name" value="Chondroitin AC/alginate lyase"/>
    <property type="match status" value="1"/>
</dbReference>
<evidence type="ECO:0000313" key="8">
    <source>
        <dbReference type="Proteomes" id="UP001366060"/>
    </source>
</evidence>
<dbReference type="Pfam" id="PF16889">
    <property type="entry name" value="Hepar_II_III_N"/>
    <property type="match status" value="1"/>
</dbReference>
<comment type="caution">
    <text evidence="7">The sequence shown here is derived from an EMBL/GenBank/DDBJ whole genome shotgun (WGS) entry which is preliminary data.</text>
</comment>
<evidence type="ECO:0000256" key="3">
    <source>
        <dbReference type="ARBA" id="ARBA00022764"/>
    </source>
</evidence>
<name>A0ABU9H8B9_9GAMM</name>
<evidence type="ECO:0000259" key="5">
    <source>
        <dbReference type="Pfam" id="PF07940"/>
    </source>
</evidence>
<dbReference type="PANTHER" id="PTHR39210:SF1">
    <property type="entry name" value="HEPARIN-SULFATE LYASE"/>
    <property type="match status" value="1"/>
</dbReference>
<keyword evidence="3" id="KW-0574">Periplasm</keyword>
<evidence type="ECO:0000313" key="7">
    <source>
        <dbReference type="EMBL" id="MEL0657907.1"/>
    </source>
</evidence>
<evidence type="ECO:0000259" key="6">
    <source>
        <dbReference type="Pfam" id="PF16889"/>
    </source>
</evidence>
<dbReference type="EMBL" id="JBAKBA010000003">
    <property type="protein sequence ID" value="MEL0657907.1"/>
    <property type="molecule type" value="Genomic_DNA"/>
</dbReference>
<reference evidence="7 8" key="1">
    <citation type="submission" date="2024-02" db="EMBL/GenBank/DDBJ databases">
        <title>Bacteria isolated from the canopy kelp, Nereocystis luetkeana.</title>
        <authorList>
            <person name="Pfister C.A."/>
            <person name="Younker I.T."/>
            <person name="Light S.H."/>
        </authorList>
    </citation>
    <scope>NUCLEOTIDE SEQUENCE [LARGE SCALE GENOMIC DNA]</scope>
    <source>
        <strain evidence="7 8">TI.2.07</strain>
    </source>
</reference>
<evidence type="ECO:0000256" key="4">
    <source>
        <dbReference type="ARBA" id="ARBA00023239"/>
    </source>
</evidence>
<dbReference type="SUPFAM" id="SSF48230">
    <property type="entry name" value="Chondroitin AC/alginate lyase"/>
    <property type="match status" value="1"/>
</dbReference>
<dbReference type="PANTHER" id="PTHR39210">
    <property type="entry name" value="HEPARIN-SULFATE LYASE"/>
    <property type="match status" value="1"/>
</dbReference>
<dbReference type="Gene3D" id="2.70.98.70">
    <property type="match status" value="1"/>
</dbReference>
<dbReference type="Proteomes" id="UP001366060">
    <property type="component" value="Unassembled WGS sequence"/>
</dbReference>
<dbReference type="GO" id="GO:0016829">
    <property type="term" value="F:lyase activity"/>
    <property type="evidence" value="ECO:0007669"/>
    <property type="project" value="UniProtKB-KW"/>
</dbReference>
<feature type="domain" description="Heparinase II/III-like C-terminal" evidence="5">
    <location>
        <begin position="402"/>
        <end position="654"/>
    </location>
</feature>
<proteinExistence type="predicted"/>
<evidence type="ECO:0000256" key="1">
    <source>
        <dbReference type="ARBA" id="ARBA00004418"/>
    </source>
</evidence>
<dbReference type="RefSeq" id="WP_341626655.1">
    <property type="nucleotide sequence ID" value="NZ_JBAKBA010000003.1"/>
</dbReference>
<evidence type="ECO:0000256" key="2">
    <source>
        <dbReference type="ARBA" id="ARBA00022729"/>
    </source>
</evidence>